<evidence type="ECO:0000256" key="2">
    <source>
        <dbReference type="PROSITE-ProRule" id="PRU00169"/>
    </source>
</evidence>
<dbReference type="InterPro" id="IPR011006">
    <property type="entry name" value="CheY-like_superfamily"/>
</dbReference>
<dbReference type="SUPFAM" id="SSF52172">
    <property type="entry name" value="CheY-like"/>
    <property type="match status" value="1"/>
</dbReference>
<dbReference type="RefSeq" id="WP_050725240.1">
    <property type="nucleotide sequence ID" value="NZ_CP012332.1"/>
</dbReference>
<dbReference type="OrthoDB" id="5396654at2"/>
<dbReference type="GO" id="GO:0000160">
    <property type="term" value="P:phosphorelay signal transduction system"/>
    <property type="evidence" value="ECO:0007669"/>
    <property type="project" value="InterPro"/>
</dbReference>
<sequence>MDLLRKMQVARIRRSIEERRRRILLVDDDRLYLTMLADLLCAEGWDVTGVGSAEAVLERSDLTHFDLAMVDVVLPKLDGISLVQRLRETPSGAALPIVLMSSSSPEQMSRSAFDLGCAGFVTKPIDDRIVIETLHRLLD</sequence>
<evidence type="ECO:0000259" key="3">
    <source>
        <dbReference type="PROSITE" id="PS50110"/>
    </source>
</evidence>
<dbReference type="CDD" id="cd00156">
    <property type="entry name" value="REC"/>
    <property type="match status" value="1"/>
</dbReference>
<dbReference type="InterPro" id="IPR001789">
    <property type="entry name" value="Sig_transdc_resp-reg_receiver"/>
</dbReference>
<name>A0A0K1PBC7_9BACT</name>
<keyword evidence="1 2" id="KW-0597">Phosphoprotein</keyword>
<evidence type="ECO:0000256" key="1">
    <source>
        <dbReference type="ARBA" id="ARBA00022553"/>
    </source>
</evidence>
<dbReference type="PANTHER" id="PTHR44591">
    <property type="entry name" value="STRESS RESPONSE REGULATOR PROTEIN 1"/>
    <property type="match status" value="1"/>
</dbReference>
<evidence type="ECO:0000313" key="5">
    <source>
        <dbReference type="Proteomes" id="UP000055590"/>
    </source>
</evidence>
<reference evidence="4 5" key="1">
    <citation type="submission" date="2015-08" db="EMBL/GenBank/DDBJ databases">
        <authorList>
            <person name="Babu N.S."/>
            <person name="Beckwith C.J."/>
            <person name="Beseler K.G."/>
            <person name="Brison A."/>
            <person name="Carone J.V."/>
            <person name="Caskin T.P."/>
            <person name="Diamond M."/>
            <person name="Durham M.E."/>
            <person name="Foxe J.M."/>
            <person name="Go M."/>
            <person name="Henderson B.A."/>
            <person name="Jones I.B."/>
            <person name="McGettigan J.A."/>
            <person name="Micheletti S.J."/>
            <person name="Nasrallah M.E."/>
            <person name="Ortiz D."/>
            <person name="Piller C.R."/>
            <person name="Privatt S.R."/>
            <person name="Schneider S.L."/>
            <person name="Sharp S."/>
            <person name="Smith T.C."/>
            <person name="Stanton J.D."/>
            <person name="Ullery H.E."/>
            <person name="Wilson R.J."/>
            <person name="Serrano M.G."/>
            <person name="Buck G."/>
            <person name="Lee V."/>
            <person name="Wang Y."/>
            <person name="Carvalho R."/>
            <person name="Voegtly L."/>
            <person name="Shi R."/>
            <person name="Duckworth R."/>
            <person name="Johnson A."/>
            <person name="Loviza R."/>
            <person name="Walstead R."/>
            <person name="Shah Z."/>
            <person name="Kiflezghi M."/>
            <person name="Wade K."/>
            <person name="Ball S.L."/>
            <person name="Bradley K.W."/>
            <person name="Asai D.J."/>
            <person name="Bowman C.A."/>
            <person name="Russell D.A."/>
            <person name="Pope W.H."/>
            <person name="Jacobs-Sera D."/>
            <person name="Hendrix R.W."/>
            <person name="Hatfull G.F."/>
        </authorList>
    </citation>
    <scope>NUCLEOTIDE SEQUENCE [LARGE SCALE GENOMIC DNA]</scope>
    <source>
        <strain evidence="4 5">DSM 27710</strain>
    </source>
</reference>
<protein>
    <submittedName>
        <fullName evidence="4">Two component, sigma54 specific, transcriptional regulator, Fis family</fullName>
    </submittedName>
</protein>
<dbReference type="PROSITE" id="PS50110">
    <property type="entry name" value="RESPONSE_REGULATORY"/>
    <property type="match status" value="1"/>
</dbReference>
<dbReference type="KEGG" id="vin:AKJ08_1230"/>
<accession>A0A0K1PBC7</accession>
<keyword evidence="5" id="KW-1185">Reference proteome</keyword>
<feature type="modified residue" description="4-aspartylphosphate" evidence="2">
    <location>
        <position position="71"/>
    </location>
</feature>
<dbReference type="SMART" id="SM00448">
    <property type="entry name" value="REC"/>
    <property type="match status" value="1"/>
</dbReference>
<dbReference type="PANTHER" id="PTHR44591:SF3">
    <property type="entry name" value="RESPONSE REGULATORY DOMAIN-CONTAINING PROTEIN"/>
    <property type="match status" value="1"/>
</dbReference>
<feature type="domain" description="Response regulatory" evidence="3">
    <location>
        <begin position="22"/>
        <end position="138"/>
    </location>
</feature>
<organism evidence="4 5">
    <name type="scientific">Vulgatibacter incomptus</name>
    <dbReference type="NCBI Taxonomy" id="1391653"/>
    <lineage>
        <taxon>Bacteria</taxon>
        <taxon>Pseudomonadati</taxon>
        <taxon>Myxococcota</taxon>
        <taxon>Myxococcia</taxon>
        <taxon>Myxococcales</taxon>
        <taxon>Cystobacterineae</taxon>
        <taxon>Vulgatibacteraceae</taxon>
        <taxon>Vulgatibacter</taxon>
    </lineage>
</organism>
<dbReference type="Pfam" id="PF00072">
    <property type="entry name" value="Response_reg"/>
    <property type="match status" value="1"/>
</dbReference>
<dbReference type="EMBL" id="CP012332">
    <property type="protein sequence ID" value="AKU90843.1"/>
    <property type="molecule type" value="Genomic_DNA"/>
</dbReference>
<dbReference type="Proteomes" id="UP000055590">
    <property type="component" value="Chromosome"/>
</dbReference>
<evidence type="ECO:0000313" key="4">
    <source>
        <dbReference type="EMBL" id="AKU90843.1"/>
    </source>
</evidence>
<gene>
    <name evidence="4" type="ORF">AKJ08_1230</name>
</gene>
<dbReference type="InterPro" id="IPR050595">
    <property type="entry name" value="Bact_response_regulator"/>
</dbReference>
<dbReference type="STRING" id="1391653.AKJ08_1230"/>
<dbReference type="Gene3D" id="3.40.50.2300">
    <property type="match status" value="1"/>
</dbReference>
<dbReference type="AlphaFoldDB" id="A0A0K1PBC7"/>
<proteinExistence type="predicted"/>